<dbReference type="Proteomes" id="UP000603912">
    <property type="component" value="Unassembled WGS sequence"/>
</dbReference>
<dbReference type="InterPro" id="IPR027939">
    <property type="entry name" value="NMT1/THI5"/>
</dbReference>
<keyword evidence="1" id="KW-0732">Signal</keyword>
<sequence length="326" mass="34167">MKRSTILGLLAATLLTAAPAAAQDKVTFRLNWIAYGFHTPFYLGVERGYYKDEGIDLTIGEGQGSVRAVQTVGAKGDTFGLADGGSVVAGVTKGAPVRAVMAVTNSSPYALSARADSGIKTLKDFEGKTVASAPGEAGLQLLPALFARNGVDAAKVKVLRVEGAGKMVAVAEKKAEGLMAGLDNQSITLPRQGVPLVDFGYAANGVNTVGLTIVANEETLKANPDLVRRFVKATVRSFQAAVKEPEASIKAGQKVKADMEADLAMAQLKAGIGLMTSEASKSLPMGQFALKDWQDTVDLMKQYQDLQTDKAADAFFTNEFAAKSGS</sequence>
<dbReference type="AlphaFoldDB" id="A0A917I809"/>
<evidence type="ECO:0000313" key="4">
    <source>
        <dbReference type="Proteomes" id="UP000603912"/>
    </source>
</evidence>
<comment type="caution">
    <text evidence="3">The sequence shown here is derived from an EMBL/GenBank/DDBJ whole genome shotgun (WGS) entry which is preliminary data.</text>
</comment>
<keyword evidence="4" id="KW-1185">Reference proteome</keyword>
<dbReference type="Gene3D" id="3.40.190.10">
    <property type="entry name" value="Periplasmic binding protein-like II"/>
    <property type="match status" value="2"/>
</dbReference>
<dbReference type="RefSeq" id="WP_188518086.1">
    <property type="nucleotide sequence ID" value="NZ_BMES01000002.1"/>
</dbReference>
<dbReference type="PANTHER" id="PTHR31528">
    <property type="entry name" value="4-AMINO-5-HYDROXYMETHYL-2-METHYLPYRIMIDINE PHOSPHATE SYNTHASE THI11-RELATED"/>
    <property type="match status" value="1"/>
</dbReference>
<dbReference type="GO" id="GO:0009228">
    <property type="term" value="P:thiamine biosynthetic process"/>
    <property type="evidence" value="ECO:0007669"/>
    <property type="project" value="InterPro"/>
</dbReference>
<dbReference type="InterPro" id="IPR015168">
    <property type="entry name" value="SsuA/THI5"/>
</dbReference>
<protein>
    <submittedName>
        <fullName evidence="3">Sulfonate ABC transporter substrate-binding protein</fullName>
    </submittedName>
</protein>
<dbReference type="EMBL" id="BMES01000002">
    <property type="protein sequence ID" value="GGH20943.1"/>
    <property type="molecule type" value="Genomic_DNA"/>
</dbReference>
<gene>
    <name evidence="3" type="ORF">GCM10007036_24870</name>
</gene>
<proteinExistence type="predicted"/>
<dbReference type="PANTHER" id="PTHR31528:SF15">
    <property type="entry name" value="RIBOFLAVIN-BINDING PROTEIN RIBY"/>
    <property type="match status" value="1"/>
</dbReference>
<evidence type="ECO:0000259" key="2">
    <source>
        <dbReference type="Pfam" id="PF09084"/>
    </source>
</evidence>
<dbReference type="SUPFAM" id="SSF53850">
    <property type="entry name" value="Periplasmic binding protein-like II"/>
    <property type="match status" value="1"/>
</dbReference>
<name>A0A917I809_9HYPH</name>
<accession>A0A917I809</accession>
<feature type="domain" description="SsuA/THI5-like" evidence="2">
    <location>
        <begin position="38"/>
        <end position="247"/>
    </location>
</feature>
<reference evidence="3" key="1">
    <citation type="journal article" date="2014" name="Int. J. Syst. Evol. Microbiol.">
        <title>Complete genome sequence of Corynebacterium casei LMG S-19264T (=DSM 44701T), isolated from a smear-ripened cheese.</title>
        <authorList>
            <consortium name="US DOE Joint Genome Institute (JGI-PGF)"/>
            <person name="Walter F."/>
            <person name="Albersmeier A."/>
            <person name="Kalinowski J."/>
            <person name="Ruckert C."/>
        </authorList>
    </citation>
    <scope>NUCLEOTIDE SEQUENCE</scope>
    <source>
        <strain evidence="3">CGMCC 1.12214</strain>
    </source>
</reference>
<evidence type="ECO:0000256" key="1">
    <source>
        <dbReference type="SAM" id="SignalP"/>
    </source>
</evidence>
<feature type="chain" id="PRO_5037317928" evidence="1">
    <location>
        <begin position="23"/>
        <end position="326"/>
    </location>
</feature>
<evidence type="ECO:0000313" key="3">
    <source>
        <dbReference type="EMBL" id="GGH20943.1"/>
    </source>
</evidence>
<reference evidence="3" key="2">
    <citation type="submission" date="2020-09" db="EMBL/GenBank/DDBJ databases">
        <authorList>
            <person name="Sun Q."/>
            <person name="Zhou Y."/>
        </authorList>
    </citation>
    <scope>NUCLEOTIDE SEQUENCE</scope>
    <source>
        <strain evidence="3">CGMCC 1.12214</strain>
    </source>
</reference>
<dbReference type="Pfam" id="PF09084">
    <property type="entry name" value="NMT1"/>
    <property type="match status" value="1"/>
</dbReference>
<organism evidence="3 4">
    <name type="scientific">Alsobacter metallidurans</name>
    <dbReference type="NCBI Taxonomy" id="340221"/>
    <lineage>
        <taxon>Bacteria</taxon>
        <taxon>Pseudomonadati</taxon>
        <taxon>Pseudomonadota</taxon>
        <taxon>Alphaproteobacteria</taxon>
        <taxon>Hyphomicrobiales</taxon>
        <taxon>Alsobacteraceae</taxon>
        <taxon>Alsobacter</taxon>
    </lineage>
</organism>
<feature type="signal peptide" evidence="1">
    <location>
        <begin position="1"/>
        <end position="22"/>
    </location>
</feature>